<evidence type="ECO:0000313" key="3">
    <source>
        <dbReference type="Proteomes" id="UP000030645"/>
    </source>
</evidence>
<organism evidence="2 3">
    <name type="scientific">Morus notabilis</name>
    <dbReference type="NCBI Taxonomy" id="981085"/>
    <lineage>
        <taxon>Eukaryota</taxon>
        <taxon>Viridiplantae</taxon>
        <taxon>Streptophyta</taxon>
        <taxon>Embryophyta</taxon>
        <taxon>Tracheophyta</taxon>
        <taxon>Spermatophyta</taxon>
        <taxon>Magnoliopsida</taxon>
        <taxon>eudicotyledons</taxon>
        <taxon>Gunneridae</taxon>
        <taxon>Pentapetalae</taxon>
        <taxon>rosids</taxon>
        <taxon>fabids</taxon>
        <taxon>Rosales</taxon>
        <taxon>Moraceae</taxon>
        <taxon>Moreae</taxon>
        <taxon>Morus</taxon>
    </lineage>
</organism>
<keyword evidence="3" id="KW-1185">Reference proteome</keyword>
<name>W9RPZ2_9ROSA</name>
<dbReference type="AlphaFoldDB" id="W9RPZ2"/>
<gene>
    <name evidence="2" type="ORF">L484_011991</name>
</gene>
<evidence type="ECO:0000256" key="1">
    <source>
        <dbReference type="SAM" id="MobiDB-lite"/>
    </source>
</evidence>
<proteinExistence type="predicted"/>
<reference evidence="3" key="1">
    <citation type="submission" date="2013-01" db="EMBL/GenBank/DDBJ databases">
        <title>Draft Genome Sequence of a Mulberry Tree, Morus notabilis C.K. Schneid.</title>
        <authorList>
            <person name="He N."/>
            <person name="Zhao S."/>
        </authorList>
    </citation>
    <scope>NUCLEOTIDE SEQUENCE</scope>
</reference>
<accession>W9RPZ2</accession>
<protein>
    <submittedName>
        <fullName evidence="2">Uncharacterized protein</fullName>
    </submittedName>
</protein>
<dbReference type="EMBL" id="KE345040">
    <property type="protein sequence ID" value="EXB90897.1"/>
    <property type="molecule type" value="Genomic_DNA"/>
</dbReference>
<dbReference type="Proteomes" id="UP000030645">
    <property type="component" value="Unassembled WGS sequence"/>
</dbReference>
<feature type="region of interest" description="Disordered" evidence="1">
    <location>
        <begin position="26"/>
        <end position="55"/>
    </location>
</feature>
<sequence length="81" mass="9134">MFGRKKGESESLVWLEEGEEGDDLCKERERRKRTSERKAVRERFPGPVHHRPAGLRSSSGGLLLADLRCAKICVTRGVELA</sequence>
<evidence type="ECO:0000313" key="2">
    <source>
        <dbReference type="EMBL" id="EXB90897.1"/>
    </source>
</evidence>